<name>A0ACC1AS52_9ROSI</name>
<sequence>MKGGLSEIKDCASRILISVKSMRSSPNKAQAFERCVKEERVACKCTVCLDIATRWNSTYLMLDSEIKFRKVFKRLEDEDPNYNIDFSHDTPLDEDWEKAIVFVKFLRKFYKAKNRMSGSNYVTYNNYFHEIVGIVISLNEWEKYFNPSLHTMSKRMTEKLNKYFRSLDKVNMMVLIAVVLDPRNKMNYVSWCYKRYMLMT</sequence>
<organism evidence="1 2">
    <name type="scientific">Pistacia atlantica</name>
    <dbReference type="NCBI Taxonomy" id="434234"/>
    <lineage>
        <taxon>Eukaryota</taxon>
        <taxon>Viridiplantae</taxon>
        <taxon>Streptophyta</taxon>
        <taxon>Embryophyta</taxon>
        <taxon>Tracheophyta</taxon>
        <taxon>Spermatophyta</taxon>
        <taxon>Magnoliopsida</taxon>
        <taxon>eudicotyledons</taxon>
        <taxon>Gunneridae</taxon>
        <taxon>Pentapetalae</taxon>
        <taxon>rosids</taxon>
        <taxon>malvids</taxon>
        <taxon>Sapindales</taxon>
        <taxon>Anacardiaceae</taxon>
        <taxon>Pistacia</taxon>
    </lineage>
</organism>
<keyword evidence="2" id="KW-1185">Reference proteome</keyword>
<evidence type="ECO:0000313" key="1">
    <source>
        <dbReference type="EMBL" id="KAJ0089497.1"/>
    </source>
</evidence>
<protein>
    <submittedName>
        <fullName evidence="1">Uncharacterized protein</fullName>
    </submittedName>
</protein>
<reference evidence="2" key="1">
    <citation type="journal article" date="2023" name="G3 (Bethesda)">
        <title>Genome assembly and association tests identify interacting loci associated with vigor, precocity, and sex in interspecific pistachio rootstocks.</title>
        <authorList>
            <person name="Palmer W."/>
            <person name="Jacygrad E."/>
            <person name="Sagayaradj S."/>
            <person name="Cavanaugh K."/>
            <person name="Han R."/>
            <person name="Bertier L."/>
            <person name="Beede B."/>
            <person name="Kafkas S."/>
            <person name="Golino D."/>
            <person name="Preece J."/>
            <person name="Michelmore R."/>
        </authorList>
    </citation>
    <scope>NUCLEOTIDE SEQUENCE [LARGE SCALE GENOMIC DNA]</scope>
</reference>
<accession>A0ACC1AS52</accession>
<gene>
    <name evidence="1" type="ORF">Patl1_14178</name>
</gene>
<evidence type="ECO:0000313" key="2">
    <source>
        <dbReference type="Proteomes" id="UP001164250"/>
    </source>
</evidence>
<dbReference type="EMBL" id="CM047904">
    <property type="protein sequence ID" value="KAJ0089497.1"/>
    <property type="molecule type" value="Genomic_DNA"/>
</dbReference>
<proteinExistence type="predicted"/>
<dbReference type="Proteomes" id="UP001164250">
    <property type="component" value="Chromosome 8"/>
</dbReference>
<comment type="caution">
    <text evidence="1">The sequence shown here is derived from an EMBL/GenBank/DDBJ whole genome shotgun (WGS) entry which is preliminary data.</text>
</comment>